<accession>A0A7C9ALY7</accession>
<reference evidence="2" key="2">
    <citation type="submission" date="2020-07" db="EMBL/GenBank/DDBJ databases">
        <authorList>
            <person name="Vera ALvarez R."/>
            <person name="Arias-Moreno D.M."/>
            <person name="Jimenez-Jacinto V."/>
            <person name="Jimenez-Bremont J.F."/>
            <person name="Swaminathan K."/>
            <person name="Moose S.P."/>
            <person name="Guerrero-Gonzalez M.L."/>
            <person name="Marino-Ramirez L."/>
            <person name="Landsman D."/>
            <person name="Rodriguez-Kessler M."/>
            <person name="Delgado-Sanchez P."/>
        </authorList>
    </citation>
    <scope>NUCLEOTIDE SEQUENCE</scope>
    <source>
        <tissue evidence="2">Cladode</tissue>
    </source>
</reference>
<proteinExistence type="predicted"/>
<feature type="region of interest" description="Disordered" evidence="1">
    <location>
        <begin position="1"/>
        <end position="26"/>
    </location>
</feature>
<dbReference type="AlphaFoldDB" id="A0A7C9ALY7"/>
<organism evidence="2">
    <name type="scientific">Opuntia streptacantha</name>
    <name type="common">Prickly pear cactus</name>
    <name type="synonym">Opuntia cardona</name>
    <dbReference type="NCBI Taxonomy" id="393608"/>
    <lineage>
        <taxon>Eukaryota</taxon>
        <taxon>Viridiplantae</taxon>
        <taxon>Streptophyta</taxon>
        <taxon>Embryophyta</taxon>
        <taxon>Tracheophyta</taxon>
        <taxon>Spermatophyta</taxon>
        <taxon>Magnoliopsida</taxon>
        <taxon>eudicotyledons</taxon>
        <taxon>Gunneridae</taxon>
        <taxon>Pentapetalae</taxon>
        <taxon>Caryophyllales</taxon>
        <taxon>Cactineae</taxon>
        <taxon>Cactaceae</taxon>
        <taxon>Opuntioideae</taxon>
        <taxon>Opuntia</taxon>
    </lineage>
</organism>
<sequence length="112" mass="12191">MGPSKSRGTDSPLFTSKSSPSPMSCNILPTRPPPTITAGTTLPLALTASMVKAAEGALKEQETFVLYWNCPIVRILEMGFEMYNDALERGDRVLTLAMDVHGDMILSTQNCR</sequence>
<protein>
    <submittedName>
        <fullName evidence="2">Uncharacterized protein</fullName>
    </submittedName>
</protein>
<reference evidence="2" key="1">
    <citation type="journal article" date="2013" name="J. Plant Res.">
        <title>Effect of fungi and light on seed germination of three Opuntia species from semiarid lands of central Mexico.</title>
        <authorList>
            <person name="Delgado-Sanchez P."/>
            <person name="Jimenez-Bremont J.F."/>
            <person name="Guerrero-Gonzalez Mde L."/>
            <person name="Flores J."/>
        </authorList>
    </citation>
    <scope>NUCLEOTIDE SEQUENCE</scope>
    <source>
        <tissue evidence="2">Cladode</tissue>
    </source>
</reference>
<dbReference type="EMBL" id="GISG01249778">
    <property type="protein sequence ID" value="MBA4671119.1"/>
    <property type="molecule type" value="Transcribed_RNA"/>
</dbReference>
<evidence type="ECO:0000256" key="1">
    <source>
        <dbReference type="SAM" id="MobiDB-lite"/>
    </source>
</evidence>
<evidence type="ECO:0000313" key="2">
    <source>
        <dbReference type="EMBL" id="MBA4671119.1"/>
    </source>
</evidence>
<feature type="compositionally biased region" description="Polar residues" evidence="1">
    <location>
        <begin position="12"/>
        <end position="24"/>
    </location>
</feature>
<name>A0A7C9ALY7_OPUST</name>